<dbReference type="OrthoDB" id="5404651at2759"/>
<feature type="active site" description="Proton acceptor" evidence="9">
    <location>
        <position position="376"/>
    </location>
</feature>
<dbReference type="InterPro" id="IPR020617">
    <property type="entry name" value="Thiolase_C"/>
</dbReference>
<evidence type="ECO:0000256" key="2">
    <source>
        <dbReference type="ARBA" id="ARBA00004872"/>
    </source>
</evidence>
<evidence type="ECO:0000256" key="5">
    <source>
        <dbReference type="ARBA" id="ARBA00022958"/>
    </source>
</evidence>
<keyword evidence="5" id="KW-0630">Potassium</keyword>
<dbReference type="GO" id="GO:0005777">
    <property type="term" value="C:peroxisome"/>
    <property type="evidence" value="ECO:0007669"/>
    <property type="project" value="TreeGrafter"/>
</dbReference>
<keyword evidence="6 10" id="KW-0012">Acyltransferase</keyword>
<comment type="caution">
    <text evidence="13">The sequence shown here is derived from an EMBL/GenBank/DDBJ whole genome shotgun (WGS) entry which is preliminary data.</text>
</comment>
<comment type="cofactor">
    <cofactor evidence="1">
        <name>K(+)</name>
        <dbReference type="ChEBI" id="CHEBI:29103"/>
    </cofactor>
</comment>
<dbReference type="GO" id="GO:0006635">
    <property type="term" value="P:fatty acid beta-oxidation"/>
    <property type="evidence" value="ECO:0007669"/>
    <property type="project" value="TreeGrafter"/>
</dbReference>
<dbReference type="SUPFAM" id="SSF53901">
    <property type="entry name" value="Thiolase-like"/>
    <property type="match status" value="2"/>
</dbReference>
<dbReference type="InterPro" id="IPR002155">
    <property type="entry name" value="Thiolase"/>
</dbReference>
<dbReference type="EMBL" id="LAEV01001420">
    <property type="protein sequence ID" value="KKA28091.1"/>
    <property type="molecule type" value="Genomic_DNA"/>
</dbReference>
<feature type="domain" description="Thiolase C-terminal" evidence="12">
    <location>
        <begin position="296"/>
        <end position="417"/>
    </location>
</feature>
<evidence type="ECO:0000313" key="13">
    <source>
        <dbReference type="EMBL" id="KKA28091.1"/>
    </source>
</evidence>
<dbReference type="InterPro" id="IPR020616">
    <property type="entry name" value="Thiolase_N"/>
</dbReference>
<dbReference type="AlphaFoldDB" id="A0A0F4ZD82"/>
<dbReference type="InterPro" id="IPR020613">
    <property type="entry name" value="Thiolase_CS"/>
</dbReference>
<dbReference type="EC" id="2.3.1.16" evidence="7"/>
<dbReference type="InterPro" id="IPR050215">
    <property type="entry name" value="Thiolase-like_sf_Thiolase"/>
</dbReference>
<dbReference type="PANTHER" id="PTHR43853">
    <property type="entry name" value="3-KETOACYL-COA THIOLASE, PEROXISOMAL"/>
    <property type="match status" value="1"/>
</dbReference>
<dbReference type="InterPro" id="IPR020615">
    <property type="entry name" value="Thiolase_acyl_enz_int_AS"/>
</dbReference>
<dbReference type="PROSITE" id="PS00737">
    <property type="entry name" value="THIOLASE_2"/>
    <property type="match status" value="1"/>
</dbReference>
<comment type="catalytic activity">
    <reaction evidence="8">
        <text>an acyl-CoA + acetyl-CoA = a 3-oxoacyl-CoA + CoA</text>
        <dbReference type="Rhea" id="RHEA:21564"/>
        <dbReference type="ChEBI" id="CHEBI:57287"/>
        <dbReference type="ChEBI" id="CHEBI:57288"/>
        <dbReference type="ChEBI" id="CHEBI:58342"/>
        <dbReference type="ChEBI" id="CHEBI:90726"/>
        <dbReference type="EC" id="2.3.1.16"/>
    </reaction>
</comment>
<protein>
    <recommendedName>
        <fullName evidence="7">acetyl-CoA C-acyltransferase</fullName>
        <ecNumber evidence="7">2.3.1.16</ecNumber>
    </recommendedName>
</protein>
<evidence type="ECO:0000256" key="8">
    <source>
        <dbReference type="ARBA" id="ARBA00047605"/>
    </source>
</evidence>
<dbReference type="CDD" id="cd00751">
    <property type="entry name" value="thiolase"/>
    <property type="match status" value="1"/>
</dbReference>
<evidence type="ECO:0000256" key="1">
    <source>
        <dbReference type="ARBA" id="ARBA00001958"/>
    </source>
</evidence>
<dbReference type="GO" id="GO:0010124">
    <property type="term" value="P:phenylacetate catabolic process"/>
    <property type="evidence" value="ECO:0007669"/>
    <property type="project" value="TreeGrafter"/>
</dbReference>
<dbReference type="Gene3D" id="3.40.47.10">
    <property type="match status" value="2"/>
</dbReference>
<accession>A0A0F4ZD82</accession>
<dbReference type="PANTHER" id="PTHR43853:SF5">
    <property type="entry name" value="ACETYL-COA C-ACETYLTRANSFERASE"/>
    <property type="match status" value="1"/>
</dbReference>
<name>A0A0F4ZD82_9PEZI</name>
<evidence type="ECO:0000256" key="4">
    <source>
        <dbReference type="ARBA" id="ARBA00022679"/>
    </source>
</evidence>
<dbReference type="GO" id="GO:0003988">
    <property type="term" value="F:acetyl-CoA C-acyltransferase activity"/>
    <property type="evidence" value="ECO:0007669"/>
    <property type="project" value="UniProtKB-EC"/>
</dbReference>
<comment type="similarity">
    <text evidence="3 10">Belongs to the thiolase-like superfamily. Thiolase family.</text>
</comment>
<keyword evidence="4 10" id="KW-0808">Transferase</keyword>
<dbReference type="Proteomes" id="UP000033483">
    <property type="component" value="Unassembled WGS sequence"/>
</dbReference>
<dbReference type="PIRSF" id="PIRSF000429">
    <property type="entry name" value="Ac-CoA_Ac_transf"/>
    <property type="match status" value="1"/>
</dbReference>
<dbReference type="PROSITE" id="PS00098">
    <property type="entry name" value="THIOLASE_1"/>
    <property type="match status" value="1"/>
</dbReference>
<comment type="pathway">
    <text evidence="2">Lipid metabolism; fatty acid metabolism.</text>
</comment>
<evidence type="ECO:0000256" key="10">
    <source>
        <dbReference type="RuleBase" id="RU003557"/>
    </source>
</evidence>
<gene>
    <name evidence="13" type="ORF">TD95_003613</name>
</gene>
<organism evidence="13 14">
    <name type="scientific">Thielaviopsis punctulata</name>
    <dbReference type="NCBI Taxonomy" id="72032"/>
    <lineage>
        <taxon>Eukaryota</taxon>
        <taxon>Fungi</taxon>
        <taxon>Dikarya</taxon>
        <taxon>Ascomycota</taxon>
        <taxon>Pezizomycotina</taxon>
        <taxon>Sordariomycetes</taxon>
        <taxon>Hypocreomycetidae</taxon>
        <taxon>Microascales</taxon>
        <taxon>Ceratocystidaceae</taxon>
        <taxon>Thielaviopsis</taxon>
    </lineage>
</organism>
<dbReference type="InterPro" id="IPR016039">
    <property type="entry name" value="Thiolase-like"/>
</dbReference>
<evidence type="ECO:0000313" key="14">
    <source>
        <dbReference type="Proteomes" id="UP000033483"/>
    </source>
</evidence>
<evidence type="ECO:0000256" key="3">
    <source>
        <dbReference type="ARBA" id="ARBA00010982"/>
    </source>
</evidence>
<dbReference type="PROSITE" id="PS00099">
    <property type="entry name" value="THIOLASE_3"/>
    <property type="match status" value="1"/>
</dbReference>
<sequence length="421" mass="43163">MSLRALSKTPADIVILAAARTPITRSYKGLLKDAHPEELLSAVLRRLVATHPSLPTAIADVAVGTVLSELGGSKAARAALNAVPGISTHTTTLYTVNRACASSLQSIAAIAAAIQTGTIDAGIAAGMESMTRNYATRAIPAISWPALHADDAPKDARDCFMSMGLTSENVAQRYAVSRAAQDALALESHRRAAAAQARGAFAAEIVPVTTLFTPLPPKTGAAPSPEDLAPRTVTATQDDGVRANTTPESLARLKPAFAADGTSTAGNSSQISDGAAGVVLMRRSAATALGLDGLVMGRFAGAVSVGCAPDEMGVGPIRAVREALRRTGLQTRDVDRWEINEAFASQAVHSMRELGLEEAWKDGRVNPDGGAVALGHPLGATGARLVVTGLHGLKRTGGEVGVVSMCIGTGMGMAGVVVNES</sequence>
<keyword evidence="14" id="KW-1185">Reference proteome</keyword>
<dbReference type="InterPro" id="IPR020610">
    <property type="entry name" value="Thiolase_AS"/>
</dbReference>
<feature type="active site" description="Proton acceptor" evidence="9">
    <location>
        <position position="406"/>
    </location>
</feature>
<proteinExistence type="inferred from homology"/>
<reference evidence="13 14" key="1">
    <citation type="submission" date="2015-03" db="EMBL/GenBank/DDBJ databases">
        <authorList>
            <person name="Radwan O."/>
            <person name="Al-Naeli F.A."/>
            <person name="Rendon G.A."/>
            <person name="Fields C."/>
        </authorList>
    </citation>
    <scope>NUCLEOTIDE SEQUENCE [LARGE SCALE GENOMIC DNA]</scope>
    <source>
        <strain evidence="13">CR-DP1</strain>
    </source>
</reference>
<evidence type="ECO:0000256" key="7">
    <source>
        <dbReference type="ARBA" id="ARBA00024073"/>
    </source>
</evidence>
<dbReference type="Pfam" id="PF02803">
    <property type="entry name" value="Thiolase_C"/>
    <property type="match status" value="1"/>
</dbReference>
<feature type="domain" description="Thiolase N-terminal" evidence="11">
    <location>
        <begin position="13"/>
        <end position="284"/>
    </location>
</feature>
<feature type="active site" description="Acyl-thioester intermediate" evidence="9">
    <location>
        <position position="100"/>
    </location>
</feature>
<evidence type="ECO:0000259" key="11">
    <source>
        <dbReference type="Pfam" id="PF00108"/>
    </source>
</evidence>
<dbReference type="NCBIfam" id="TIGR01930">
    <property type="entry name" value="AcCoA-C-Actrans"/>
    <property type="match status" value="1"/>
</dbReference>
<evidence type="ECO:0000256" key="6">
    <source>
        <dbReference type="ARBA" id="ARBA00023315"/>
    </source>
</evidence>
<dbReference type="Pfam" id="PF00108">
    <property type="entry name" value="Thiolase_N"/>
    <property type="match status" value="1"/>
</dbReference>
<evidence type="ECO:0000256" key="9">
    <source>
        <dbReference type="PIRSR" id="PIRSR000429-1"/>
    </source>
</evidence>
<evidence type="ECO:0000259" key="12">
    <source>
        <dbReference type="Pfam" id="PF02803"/>
    </source>
</evidence>